<protein>
    <submittedName>
        <fullName evidence="2">Putative membrane protein</fullName>
    </submittedName>
</protein>
<organism evidence="2 3">
    <name type="scientific">Compostimonas suwonensis</name>
    <dbReference type="NCBI Taxonomy" id="1048394"/>
    <lineage>
        <taxon>Bacteria</taxon>
        <taxon>Bacillati</taxon>
        <taxon>Actinomycetota</taxon>
        <taxon>Actinomycetes</taxon>
        <taxon>Micrococcales</taxon>
        <taxon>Microbacteriaceae</taxon>
        <taxon>Compostimonas</taxon>
    </lineage>
</organism>
<feature type="transmembrane region" description="Helical" evidence="1">
    <location>
        <begin position="194"/>
        <end position="214"/>
    </location>
</feature>
<keyword evidence="1" id="KW-0812">Transmembrane</keyword>
<sequence length="216" mass="23590">MDDTNNRETTRESIARLVTMAVVGIVVGAGLAIVGLWDYAIISGWAAACLVFIAWVWLSIGGMDAERTRSHATREDPDHRISDLLLVLAALVSVVVVIFVLVRANTSQTDEVGVAITAVLSVALSWFLIHTLFTLRYARLYYAHDGTGIDFNQKEKPRYTDFAYLSFTLGMTFQVSDTDLGNHVVRATALRHGLLSYLFGSVILATLINLIGGLTG</sequence>
<feature type="transmembrane region" description="Helical" evidence="1">
    <location>
        <begin position="14"/>
        <end position="33"/>
    </location>
</feature>
<dbReference type="RefSeq" id="WP_100343526.1">
    <property type="nucleotide sequence ID" value="NZ_PGFB01000001.1"/>
</dbReference>
<feature type="transmembrane region" description="Helical" evidence="1">
    <location>
        <begin position="114"/>
        <end position="135"/>
    </location>
</feature>
<evidence type="ECO:0000313" key="2">
    <source>
        <dbReference type="EMBL" id="PJJ65661.1"/>
    </source>
</evidence>
<dbReference type="AlphaFoldDB" id="A0A2M9C552"/>
<proteinExistence type="predicted"/>
<keyword evidence="3" id="KW-1185">Reference proteome</keyword>
<keyword evidence="1" id="KW-0472">Membrane</keyword>
<feature type="transmembrane region" description="Helical" evidence="1">
    <location>
        <begin position="81"/>
        <end position="102"/>
    </location>
</feature>
<feature type="transmembrane region" description="Helical" evidence="1">
    <location>
        <begin position="39"/>
        <end position="60"/>
    </location>
</feature>
<dbReference type="Proteomes" id="UP000230161">
    <property type="component" value="Unassembled WGS sequence"/>
</dbReference>
<comment type="caution">
    <text evidence="2">The sequence shown here is derived from an EMBL/GenBank/DDBJ whole genome shotgun (WGS) entry which is preliminary data.</text>
</comment>
<evidence type="ECO:0000256" key="1">
    <source>
        <dbReference type="SAM" id="Phobius"/>
    </source>
</evidence>
<evidence type="ECO:0000313" key="3">
    <source>
        <dbReference type="Proteomes" id="UP000230161"/>
    </source>
</evidence>
<dbReference type="Pfam" id="PF07077">
    <property type="entry name" value="DUF1345"/>
    <property type="match status" value="1"/>
</dbReference>
<name>A0A2M9C552_9MICO</name>
<gene>
    <name evidence="2" type="ORF">CLV54_0698</name>
</gene>
<dbReference type="EMBL" id="PGFB01000001">
    <property type="protein sequence ID" value="PJJ65661.1"/>
    <property type="molecule type" value="Genomic_DNA"/>
</dbReference>
<keyword evidence="1" id="KW-1133">Transmembrane helix</keyword>
<dbReference type="InterPro" id="IPR009781">
    <property type="entry name" value="DUF1345"/>
</dbReference>
<dbReference type="OrthoDB" id="64737at2"/>
<reference evidence="2 3" key="1">
    <citation type="submission" date="2017-11" db="EMBL/GenBank/DDBJ databases">
        <title>Genomic Encyclopedia of Archaeal and Bacterial Type Strains, Phase II (KMG-II): From Individual Species to Whole Genera.</title>
        <authorList>
            <person name="Goeker M."/>
        </authorList>
    </citation>
    <scope>NUCLEOTIDE SEQUENCE [LARGE SCALE GENOMIC DNA]</scope>
    <source>
        <strain evidence="2 3">DSM 25625</strain>
    </source>
</reference>
<accession>A0A2M9C552</accession>